<reference evidence="2" key="2">
    <citation type="submission" date="2023-07" db="EMBL/GenBank/DDBJ databases">
        <title>Shewanella mangrovi sp. nov., an acetaldehyde- degrading bacterium isolated from mangrove sediment.</title>
        <authorList>
            <person name="Liu Y."/>
        </authorList>
    </citation>
    <scope>NUCLEOTIDE SEQUENCE [LARGE SCALE GENOMIC DNA]</scope>
    <source>
        <strain evidence="2">C32</strain>
    </source>
</reference>
<keyword evidence="2" id="KW-1185">Reference proteome</keyword>
<dbReference type="Proteomes" id="UP001201549">
    <property type="component" value="Unassembled WGS sequence"/>
</dbReference>
<proteinExistence type="predicted"/>
<organism evidence="1 2">
    <name type="scientific">Shewanella electrica</name>
    <dbReference type="NCBI Taxonomy" id="515560"/>
    <lineage>
        <taxon>Bacteria</taxon>
        <taxon>Pseudomonadati</taxon>
        <taxon>Pseudomonadota</taxon>
        <taxon>Gammaproteobacteria</taxon>
        <taxon>Alteromonadales</taxon>
        <taxon>Shewanellaceae</taxon>
        <taxon>Shewanella</taxon>
    </lineage>
</organism>
<evidence type="ECO:0000313" key="2">
    <source>
        <dbReference type="Proteomes" id="UP001201549"/>
    </source>
</evidence>
<accession>A0ABT2FIJ4</accession>
<dbReference type="EMBL" id="JAKOGG010000003">
    <property type="protein sequence ID" value="MCS4556150.1"/>
    <property type="molecule type" value="Genomic_DNA"/>
</dbReference>
<dbReference type="RefSeq" id="WP_238895552.1">
    <property type="nucleotide sequence ID" value="NZ_JAKOGG010000003.1"/>
</dbReference>
<comment type="caution">
    <text evidence="1">The sequence shown here is derived from an EMBL/GenBank/DDBJ whole genome shotgun (WGS) entry which is preliminary data.</text>
</comment>
<evidence type="ECO:0000313" key="1">
    <source>
        <dbReference type="EMBL" id="MCS4556150.1"/>
    </source>
</evidence>
<reference evidence="1 2" key="1">
    <citation type="submission" date="2022-02" db="EMBL/GenBank/DDBJ databases">
        <authorList>
            <person name="Zhuang L."/>
        </authorList>
    </citation>
    <scope>NUCLEOTIDE SEQUENCE [LARGE SCALE GENOMIC DNA]</scope>
    <source>
        <strain evidence="1 2">C32</strain>
    </source>
</reference>
<sequence length="278" mass="31853">MQAQSFCQDGKNEEALYQALQQVRGIGDADGVSVDRSSLYAAVFQQCQIAQQLTQLAGVDNVTLHKLFFDLNTISFFTLDDDHIAAMQQVLREQQLRGLYVVHLAQVLYERYLVARLFPQARAIRQEFYLPPLPEFNDVTYQGRGLLKFSHQQLILTGDDSEHRMIIVAAPGCHFSQNFLAWADEQPELRQWLATNALFLLQPSLSNDLESVQAMQQQYPWLTLAIAYKADEWPQIGRWGTPSFYFHIADQWQSFSGWPSDGNAAQFFALQRQLRVSD</sequence>
<gene>
    <name evidence="1" type="ORF">L9G74_06845</name>
</gene>
<name>A0ABT2FIJ4_9GAMM</name>
<evidence type="ECO:0008006" key="3">
    <source>
        <dbReference type="Google" id="ProtNLM"/>
    </source>
</evidence>
<protein>
    <recommendedName>
        <fullName evidence="3">Thioredoxin-like fold domain-containing protein</fullName>
    </recommendedName>
</protein>